<dbReference type="InterPro" id="IPR001387">
    <property type="entry name" value="Cro/C1-type_HTH"/>
</dbReference>
<dbReference type="Gene3D" id="1.10.260.40">
    <property type="entry name" value="lambda repressor-like DNA-binding domains"/>
    <property type="match status" value="1"/>
</dbReference>
<dbReference type="Pfam" id="PF00717">
    <property type="entry name" value="Peptidase_S24"/>
    <property type="match status" value="1"/>
</dbReference>
<keyword evidence="1" id="KW-0805">Transcription regulation</keyword>
<dbReference type="SUPFAM" id="SSF47413">
    <property type="entry name" value="lambda repressor-like DNA-binding domains"/>
    <property type="match status" value="1"/>
</dbReference>
<dbReference type="SUPFAM" id="SSF51306">
    <property type="entry name" value="LexA/Signal peptidase"/>
    <property type="match status" value="1"/>
</dbReference>
<dbReference type="InterPro" id="IPR015927">
    <property type="entry name" value="Peptidase_S24_S26A/B/C"/>
</dbReference>
<dbReference type="InterPro" id="IPR010982">
    <property type="entry name" value="Lambda_DNA-bd_dom_sf"/>
</dbReference>
<dbReference type="PANTHER" id="PTHR40661:SF3">
    <property type="entry name" value="FELS-1 PROPHAGE TRANSCRIPTIONAL REGULATOR"/>
    <property type="match status" value="1"/>
</dbReference>
<dbReference type="EMBL" id="CP114029">
    <property type="protein sequence ID" value="WAP67210.1"/>
    <property type="molecule type" value="Genomic_DNA"/>
</dbReference>
<evidence type="ECO:0000259" key="4">
    <source>
        <dbReference type="PROSITE" id="PS50943"/>
    </source>
</evidence>
<dbReference type="CDD" id="cd00093">
    <property type="entry name" value="HTH_XRE"/>
    <property type="match status" value="1"/>
</dbReference>
<dbReference type="Gene3D" id="2.10.109.10">
    <property type="entry name" value="Umud Fragment, subunit A"/>
    <property type="match status" value="1"/>
</dbReference>
<evidence type="ECO:0000313" key="5">
    <source>
        <dbReference type="EMBL" id="WAP67210.1"/>
    </source>
</evidence>
<reference evidence="5" key="1">
    <citation type="submission" date="2022-12" db="EMBL/GenBank/DDBJ databases">
        <title>Jiella pelagia sp. nov., isolated from phosphonate enriched culture of Northwest Pacific surface seawater.</title>
        <authorList>
            <person name="Shin D.Y."/>
            <person name="Hwang C.Y."/>
        </authorList>
    </citation>
    <scope>NUCLEOTIDE SEQUENCE</scope>
    <source>
        <strain evidence="5">HL-NP1</strain>
    </source>
</reference>
<evidence type="ECO:0000256" key="2">
    <source>
        <dbReference type="ARBA" id="ARBA00023125"/>
    </source>
</evidence>
<organism evidence="5 6">
    <name type="scientific">Jiella pelagia</name>
    <dbReference type="NCBI Taxonomy" id="2986949"/>
    <lineage>
        <taxon>Bacteria</taxon>
        <taxon>Pseudomonadati</taxon>
        <taxon>Pseudomonadota</taxon>
        <taxon>Alphaproteobacteria</taxon>
        <taxon>Hyphomicrobiales</taxon>
        <taxon>Aurantimonadaceae</taxon>
        <taxon>Jiella</taxon>
    </lineage>
</organism>
<proteinExistence type="predicted"/>
<keyword evidence="2" id="KW-0238">DNA-binding</keyword>
<sequence>MFDTGVSMSACVHNAHAIVKSKCTYHVVHFARMTFDDRPDYAVRLEEARKAKGFVSARSAAEYFGWKYDTYAQHENGQRGITRAADRYAKAYGVSAGWLLKGEGDASLTKVPLLSWVSAGQLERNEGVSPADIERYVPVADLPRGDWIALSISGDSMNRIAPEGSVIIVNRADETLINDRFYVFASEGGEATFKQWRREPVPMLRPYSTNLDHLAIPAEADEYYVVGRVRRVITDI</sequence>
<dbReference type="PANTHER" id="PTHR40661">
    <property type="match status" value="1"/>
</dbReference>
<evidence type="ECO:0000256" key="3">
    <source>
        <dbReference type="ARBA" id="ARBA00023163"/>
    </source>
</evidence>
<accession>A0ABY7BX50</accession>
<dbReference type="InterPro" id="IPR039418">
    <property type="entry name" value="LexA-like"/>
</dbReference>
<evidence type="ECO:0000256" key="1">
    <source>
        <dbReference type="ARBA" id="ARBA00023015"/>
    </source>
</evidence>
<keyword evidence="6" id="KW-1185">Reference proteome</keyword>
<dbReference type="InterPro" id="IPR036286">
    <property type="entry name" value="LexA/Signal_pep-like_sf"/>
</dbReference>
<name>A0ABY7BX50_9HYPH</name>
<dbReference type="RefSeq" id="WP_268879662.1">
    <property type="nucleotide sequence ID" value="NZ_CP114029.1"/>
</dbReference>
<protein>
    <submittedName>
        <fullName evidence="5">XRE family transcriptional regulator</fullName>
    </submittedName>
</protein>
<gene>
    <name evidence="5" type="ORF">OH818_16670</name>
</gene>
<keyword evidence="3" id="KW-0804">Transcription</keyword>
<dbReference type="CDD" id="cd06529">
    <property type="entry name" value="S24_LexA-like"/>
    <property type="match status" value="1"/>
</dbReference>
<dbReference type="PROSITE" id="PS50943">
    <property type="entry name" value="HTH_CROC1"/>
    <property type="match status" value="1"/>
</dbReference>
<dbReference type="Proteomes" id="UP001164020">
    <property type="component" value="Chromosome"/>
</dbReference>
<feature type="domain" description="HTH cro/C1-type" evidence="4">
    <location>
        <begin position="45"/>
        <end position="99"/>
    </location>
</feature>
<evidence type="ECO:0000313" key="6">
    <source>
        <dbReference type="Proteomes" id="UP001164020"/>
    </source>
</evidence>
<dbReference type="SMART" id="SM00530">
    <property type="entry name" value="HTH_XRE"/>
    <property type="match status" value="1"/>
</dbReference>